<dbReference type="InterPro" id="IPR016181">
    <property type="entry name" value="Acyl_CoA_acyltransferase"/>
</dbReference>
<dbReference type="KEGG" id="muh:HYN43_018840"/>
<dbReference type="InterPro" id="IPR000182">
    <property type="entry name" value="GNAT_dom"/>
</dbReference>
<dbReference type="AlphaFoldDB" id="A0A494VUT2"/>
<dbReference type="SUPFAM" id="SSF55729">
    <property type="entry name" value="Acyl-CoA N-acyltransferases (Nat)"/>
    <property type="match status" value="1"/>
</dbReference>
<evidence type="ECO:0000313" key="2">
    <source>
        <dbReference type="EMBL" id="AYL97240.1"/>
    </source>
</evidence>
<dbReference type="RefSeq" id="WP_119410814.1">
    <property type="nucleotide sequence ID" value="NZ_CP032869.1"/>
</dbReference>
<protein>
    <submittedName>
        <fullName evidence="2">GNAT family N-acetyltransferase</fullName>
    </submittedName>
</protein>
<keyword evidence="2" id="KW-0808">Transferase</keyword>
<accession>A0A494VUT2</accession>
<dbReference type="EMBL" id="CP032869">
    <property type="protein sequence ID" value="AYL97240.1"/>
    <property type="molecule type" value="Genomic_DNA"/>
</dbReference>
<dbReference type="Pfam" id="PF13302">
    <property type="entry name" value="Acetyltransf_3"/>
    <property type="match status" value="1"/>
</dbReference>
<dbReference type="Proteomes" id="UP000270046">
    <property type="component" value="Chromosome"/>
</dbReference>
<gene>
    <name evidence="2" type="ORF">HYN43_018840</name>
</gene>
<feature type="domain" description="N-acetyltransferase" evidence="1">
    <location>
        <begin position="11"/>
        <end position="138"/>
    </location>
</feature>
<dbReference type="OrthoDB" id="1037676at2"/>
<dbReference type="Gene3D" id="3.40.630.30">
    <property type="match status" value="1"/>
</dbReference>
<organism evidence="2 3">
    <name type="scientific">Mucilaginibacter celer</name>
    <dbReference type="NCBI Taxonomy" id="2305508"/>
    <lineage>
        <taxon>Bacteria</taxon>
        <taxon>Pseudomonadati</taxon>
        <taxon>Bacteroidota</taxon>
        <taxon>Sphingobacteriia</taxon>
        <taxon>Sphingobacteriales</taxon>
        <taxon>Sphingobacteriaceae</taxon>
        <taxon>Mucilaginibacter</taxon>
    </lineage>
</organism>
<evidence type="ECO:0000259" key="1">
    <source>
        <dbReference type="Pfam" id="PF13302"/>
    </source>
</evidence>
<evidence type="ECO:0000313" key="3">
    <source>
        <dbReference type="Proteomes" id="UP000270046"/>
    </source>
</evidence>
<proteinExistence type="predicted"/>
<keyword evidence="3" id="KW-1185">Reference proteome</keyword>
<dbReference type="GO" id="GO:0016747">
    <property type="term" value="F:acyltransferase activity, transferring groups other than amino-acyl groups"/>
    <property type="evidence" value="ECO:0007669"/>
    <property type="project" value="InterPro"/>
</dbReference>
<reference evidence="2 3" key="1">
    <citation type="submission" date="2018-10" db="EMBL/GenBank/DDBJ databases">
        <title>Genome sequencing of Mucilaginibacter sp. HYN0043.</title>
        <authorList>
            <person name="Kim M."/>
            <person name="Yi H."/>
        </authorList>
    </citation>
    <scope>NUCLEOTIDE SEQUENCE [LARGE SCALE GENOMIC DNA]</scope>
    <source>
        <strain evidence="2 3">HYN0043</strain>
    </source>
</reference>
<sequence>MIALPAHRYGLIFRLVEEHDAGFILSLRTDPKLSKHVSPVSNDLEAQKAWIRNYKERELLGEEYYFLYTDAEHEPQGVFRLYNIDGDTVTSGSWLAKSGGDELNPIKADLFLTWAIFEGFGFERCLIDVRKDNKKLVRYHKMFFTQTGEDEQNIYMVMHRDGYQRKLKFLTDIIDPK</sequence>
<name>A0A494VUT2_9SPHI</name>